<dbReference type="GO" id="GO:0046872">
    <property type="term" value="F:metal ion binding"/>
    <property type="evidence" value="ECO:0007669"/>
    <property type="project" value="UniProtKB-KW"/>
</dbReference>
<keyword evidence="1" id="KW-0862">Zinc</keyword>
<evidence type="ECO:0000256" key="1">
    <source>
        <dbReference type="PIRSR" id="PIRSR607822-1"/>
    </source>
</evidence>
<dbReference type="PRINTS" id="PR01955">
    <property type="entry name" value="LANCFRANKIA"/>
</dbReference>
<dbReference type="CDD" id="cd04793">
    <property type="entry name" value="LanC"/>
    <property type="match status" value="1"/>
</dbReference>
<dbReference type="EMBL" id="JPMI01000011">
    <property type="protein sequence ID" value="KFA94476.1"/>
    <property type="molecule type" value="Genomic_DNA"/>
</dbReference>
<protein>
    <recommendedName>
        <fullName evidence="4">Lanthionine biosynthesis cyclase LanC</fullName>
    </recommendedName>
</protein>
<feature type="binding site" evidence="1">
    <location>
        <position position="213"/>
    </location>
    <ligand>
        <name>Zn(2+)</name>
        <dbReference type="ChEBI" id="CHEBI:29105"/>
    </ligand>
</feature>
<dbReference type="Proteomes" id="UP000028547">
    <property type="component" value="Unassembled WGS sequence"/>
</dbReference>
<name>A0A084T191_9BACT</name>
<dbReference type="AlphaFoldDB" id="A0A084T191"/>
<evidence type="ECO:0000313" key="2">
    <source>
        <dbReference type="EMBL" id="KFA94476.1"/>
    </source>
</evidence>
<organism evidence="2 3">
    <name type="scientific">Archangium violaceum Cb vi76</name>
    <dbReference type="NCBI Taxonomy" id="1406225"/>
    <lineage>
        <taxon>Bacteria</taxon>
        <taxon>Pseudomonadati</taxon>
        <taxon>Myxococcota</taxon>
        <taxon>Myxococcia</taxon>
        <taxon>Myxococcales</taxon>
        <taxon>Cystobacterineae</taxon>
        <taxon>Archangiaceae</taxon>
        <taxon>Archangium</taxon>
    </lineage>
</organism>
<comment type="caution">
    <text evidence="2">The sequence shown here is derived from an EMBL/GenBank/DDBJ whole genome shotgun (WGS) entry which is preliminary data.</text>
</comment>
<dbReference type="InterPro" id="IPR033889">
    <property type="entry name" value="LanC"/>
</dbReference>
<feature type="binding site" evidence="1">
    <location>
        <position position="262"/>
    </location>
    <ligand>
        <name>Zn(2+)</name>
        <dbReference type="ChEBI" id="CHEBI:29105"/>
    </ligand>
</feature>
<sequence>MLGHPDDWRQVALSHLDHACQGVADVSMSAGLFGGFPGVGWAVVHVGRMLDTEPDTTGEIDEVLLEVVLKRPWRGDFDLISGLVGIGVYALERMPEPVAERCLREVIGRLGELAQHDANGVAWHTSAARLVGRRQEAGPEGIYDLGMAHGLAGVIALLAGTHAAGVAREQASGLLEGAVSWLLAHSLGPGGHGGFPWAHAPGFEPHPARAAWCYGDAGIAAALQHAAACTHNPVWAEHARALALGVARRPRGETGVKDVGICHGSAGLIQILNRLYQATGEPALREAVHDWISWTLASRVHGHENSVAGFQALNYEGGQPVWLADRGLLGGAAGVALALLATVSDVAPRWDRVFLLS</sequence>
<dbReference type="PRINTS" id="PR01950">
    <property type="entry name" value="LANCSUPER"/>
</dbReference>
<dbReference type="InterPro" id="IPR007822">
    <property type="entry name" value="LANC-like"/>
</dbReference>
<gene>
    <name evidence="2" type="ORF">Q664_02905</name>
</gene>
<evidence type="ECO:0000313" key="3">
    <source>
        <dbReference type="Proteomes" id="UP000028547"/>
    </source>
</evidence>
<evidence type="ECO:0008006" key="4">
    <source>
        <dbReference type="Google" id="ProtNLM"/>
    </source>
</evidence>
<accession>A0A084T191</accession>
<keyword evidence="1" id="KW-0479">Metal-binding</keyword>
<reference evidence="2 3" key="1">
    <citation type="submission" date="2014-07" db="EMBL/GenBank/DDBJ databases">
        <title>Draft Genome Sequence of Gephyronic Acid Producer, Cystobacter violaceus Strain Cb vi76.</title>
        <authorList>
            <person name="Stevens D.C."/>
            <person name="Young J."/>
            <person name="Carmichael R."/>
            <person name="Tan J."/>
            <person name="Taylor R.E."/>
        </authorList>
    </citation>
    <scope>NUCLEOTIDE SEQUENCE [LARGE SCALE GENOMIC DNA]</scope>
    <source>
        <strain evidence="2 3">Cb vi76</strain>
    </source>
</reference>
<dbReference type="Pfam" id="PF05147">
    <property type="entry name" value="LANC_like"/>
    <property type="match status" value="1"/>
</dbReference>
<dbReference type="SUPFAM" id="SSF158745">
    <property type="entry name" value="LanC-like"/>
    <property type="match status" value="1"/>
</dbReference>
<dbReference type="SMART" id="SM01260">
    <property type="entry name" value="LANC_like"/>
    <property type="match status" value="1"/>
</dbReference>
<proteinExistence type="predicted"/>
<dbReference type="Gene3D" id="1.50.10.20">
    <property type="match status" value="1"/>
</dbReference>
<feature type="binding site" evidence="1">
    <location>
        <position position="263"/>
    </location>
    <ligand>
        <name>Zn(2+)</name>
        <dbReference type="ChEBI" id="CHEBI:29105"/>
    </ligand>
</feature>
<dbReference type="GO" id="GO:0031179">
    <property type="term" value="P:peptide modification"/>
    <property type="evidence" value="ECO:0007669"/>
    <property type="project" value="InterPro"/>
</dbReference>